<dbReference type="Pfam" id="PF00528">
    <property type="entry name" value="BPD_transp_1"/>
    <property type="match status" value="2"/>
</dbReference>
<evidence type="ECO:0000256" key="5">
    <source>
        <dbReference type="ARBA" id="ARBA00023136"/>
    </source>
</evidence>
<comment type="similarity">
    <text evidence="6">Belongs to the binding-protein-dependent transport system permease family.</text>
</comment>
<feature type="transmembrane region" description="Helical" evidence="6">
    <location>
        <begin position="79"/>
        <end position="105"/>
    </location>
</feature>
<dbReference type="SUPFAM" id="SSF161098">
    <property type="entry name" value="MetI-like"/>
    <property type="match status" value="2"/>
</dbReference>
<evidence type="ECO:0000313" key="9">
    <source>
        <dbReference type="Proteomes" id="UP000465062"/>
    </source>
</evidence>
<name>A0A6I6UUV1_9BACI</name>
<evidence type="ECO:0000313" key="8">
    <source>
        <dbReference type="EMBL" id="QHE62832.1"/>
    </source>
</evidence>
<evidence type="ECO:0000256" key="6">
    <source>
        <dbReference type="RuleBase" id="RU363032"/>
    </source>
</evidence>
<dbReference type="InterPro" id="IPR035906">
    <property type="entry name" value="MetI-like_sf"/>
</dbReference>
<dbReference type="RefSeq" id="WP_159362637.1">
    <property type="nucleotide sequence ID" value="NZ_CP047394.1"/>
</dbReference>
<dbReference type="InterPro" id="IPR000515">
    <property type="entry name" value="MetI-like"/>
</dbReference>
<feature type="domain" description="ABC transmembrane type-1" evidence="7">
    <location>
        <begin position="375"/>
        <end position="586"/>
    </location>
</feature>
<feature type="transmembrane region" description="Helical" evidence="6">
    <location>
        <begin position="117"/>
        <end position="141"/>
    </location>
</feature>
<comment type="subcellular location">
    <subcellularLocation>
        <location evidence="6">Cell membrane</location>
        <topology evidence="6">Multi-pass membrane protein</topology>
    </subcellularLocation>
    <subcellularLocation>
        <location evidence="1">Membrane</location>
        <topology evidence="1">Multi-pass membrane protein</topology>
    </subcellularLocation>
</comment>
<evidence type="ECO:0000259" key="7">
    <source>
        <dbReference type="PROSITE" id="PS50928"/>
    </source>
</evidence>
<feature type="transmembrane region" description="Helical" evidence="6">
    <location>
        <begin position="566"/>
        <end position="590"/>
    </location>
</feature>
<dbReference type="AlphaFoldDB" id="A0A6I6UUV1"/>
<feature type="transmembrane region" description="Helical" evidence="6">
    <location>
        <begin position="258"/>
        <end position="281"/>
    </location>
</feature>
<dbReference type="KEGG" id="bvq:FHE72_18860"/>
<accession>A0A6I6UUV1</accession>
<dbReference type="Proteomes" id="UP000465062">
    <property type="component" value="Chromosome"/>
</dbReference>
<evidence type="ECO:0000256" key="3">
    <source>
        <dbReference type="ARBA" id="ARBA00022692"/>
    </source>
</evidence>
<dbReference type="GO" id="GO:0005886">
    <property type="term" value="C:plasma membrane"/>
    <property type="evidence" value="ECO:0007669"/>
    <property type="project" value="UniProtKB-SubCell"/>
</dbReference>
<dbReference type="Gene3D" id="1.10.3720.10">
    <property type="entry name" value="MetI-like"/>
    <property type="match status" value="2"/>
</dbReference>
<feature type="transmembrane region" description="Helical" evidence="6">
    <location>
        <begin position="227"/>
        <end position="246"/>
    </location>
</feature>
<evidence type="ECO:0000256" key="2">
    <source>
        <dbReference type="ARBA" id="ARBA00022448"/>
    </source>
</evidence>
<feature type="transmembrane region" description="Helical" evidence="6">
    <location>
        <begin position="407"/>
        <end position="426"/>
    </location>
</feature>
<feature type="transmembrane region" description="Helical" evidence="6">
    <location>
        <begin position="446"/>
        <end position="465"/>
    </location>
</feature>
<gene>
    <name evidence="8" type="ORF">FHE72_18860</name>
</gene>
<feature type="transmembrane region" description="Helical" evidence="6">
    <location>
        <begin position="7"/>
        <end position="28"/>
    </location>
</feature>
<proteinExistence type="inferred from homology"/>
<evidence type="ECO:0000256" key="1">
    <source>
        <dbReference type="ARBA" id="ARBA00004141"/>
    </source>
</evidence>
<reference evidence="8 9" key="1">
    <citation type="submission" date="2019-06" db="EMBL/GenBank/DDBJ databases">
        <title>An operon consisting of a P-type ATPase gene and a transcriptional regular gene given the different cadmium resistance in Bacillus vietamensis 151-6 and Bacillus marisflavi 151-25.</title>
        <authorList>
            <person name="Yu X."/>
        </authorList>
    </citation>
    <scope>NUCLEOTIDE SEQUENCE [LARGE SCALE GENOMIC DNA]</scope>
    <source>
        <strain evidence="8 9">151-6</strain>
    </source>
</reference>
<dbReference type="PANTHER" id="PTHR43839">
    <property type="entry name" value="OPPC IN A BINDING PROTEIN-DEPENDENT TRANSPORT SYSTEM"/>
    <property type="match status" value="1"/>
</dbReference>
<keyword evidence="4 6" id="KW-1133">Transmembrane helix</keyword>
<protein>
    <submittedName>
        <fullName evidence="8">ABC transporter permease subunit</fullName>
    </submittedName>
</protein>
<evidence type="ECO:0000256" key="4">
    <source>
        <dbReference type="ARBA" id="ARBA00022989"/>
    </source>
</evidence>
<feature type="transmembrane region" description="Helical" evidence="6">
    <location>
        <begin position="504"/>
        <end position="529"/>
    </location>
</feature>
<dbReference type="GO" id="GO:0055085">
    <property type="term" value="P:transmembrane transport"/>
    <property type="evidence" value="ECO:0007669"/>
    <property type="project" value="InterPro"/>
</dbReference>
<feature type="transmembrane region" description="Helical" evidence="6">
    <location>
        <begin position="161"/>
        <end position="181"/>
    </location>
</feature>
<keyword evidence="3 6" id="KW-0812">Transmembrane</keyword>
<dbReference type="PROSITE" id="PS50928">
    <property type="entry name" value="ABC_TM1"/>
    <property type="match status" value="2"/>
</dbReference>
<dbReference type="CDD" id="cd06261">
    <property type="entry name" value="TM_PBP2"/>
    <property type="match status" value="2"/>
</dbReference>
<feature type="transmembrane region" description="Helical" evidence="6">
    <location>
        <begin position="373"/>
        <end position="400"/>
    </location>
</feature>
<organism evidence="8 9">
    <name type="scientific">Rossellomorea vietnamensis</name>
    <dbReference type="NCBI Taxonomy" id="218284"/>
    <lineage>
        <taxon>Bacteria</taxon>
        <taxon>Bacillati</taxon>
        <taxon>Bacillota</taxon>
        <taxon>Bacilli</taxon>
        <taxon>Bacillales</taxon>
        <taxon>Bacillaceae</taxon>
        <taxon>Rossellomorea</taxon>
    </lineage>
</organism>
<feature type="domain" description="ABC transmembrane type-1" evidence="7">
    <location>
        <begin position="79"/>
        <end position="277"/>
    </location>
</feature>
<keyword evidence="5 6" id="KW-0472">Membrane</keyword>
<sequence length="628" mass="72071">MKFIGGIVVKFLLSIIGIIFIGGLPVLLSGIGERELRLQAYWQSVKEIVYALFHSGDLTYKVIGLEQERSLFPYLWEPIIYSLIILFSAFLLASFLSILLTIFTMMFSQKKRNRIKFFLYLLESIPDVLVILLSQLLVLFLYKQTGILFFEIASVATEKAYLLPILVLAVLPTVQLFRISILSFEREEGKDYVTLARSIGLGKLVILTFHILRNAIISVFFQSKKTVWFMLSNLFVLELLFNIAGITRFLKSTLQPKMFTIAILSIFIPLFVFYTVGEMILSKKANRGRKYNMKKSVWRNPFFLIGFTFIFVMIASSFLYSFIWGNEVRRLYFISVEGVVVESSPISPKWLFPFGTDAQGLDMLGKIIIGAKYTILTAFVIAFLRVFLSVPLGLILGTFLMKYKKYINGWIDSFHYIPLTILAYFLLEPVLWEPFEGFSTSIVERFVIEILILTFLIVPILSALLGNEVSLVYKQEFILSAKTLGAGKWRIIFKHILPSMKEKLIILLGQQFMQTLVIFIHLGLLTLFLGGTDVDYQMVHDPPRSITYEWSGLIGDSFRYLQGSPWIPLTPILFFSATMLSVSFMIEGYVQATSGQSYYKKKFKAAYRQVKENKVKELDKSDFQKVNM</sequence>
<feature type="transmembrane region" description="Helical" evidence="6">
    <location>
        <begin position="302"/>
        <end position="323"/>
    </location>
</feature>
<dbReference type="EMBL" id="CP047394">
    <property type="protein sequence ID" value="QHE62832.1"/>
    <property type="molecule type" value="Genomic_DNA"/>
</dbReference>
<dbReference type="PANTHER" id="PTHR43839:SF3">
    <property type="entry name" value="OLIGOPEPTIDE ABC TRANSPORTER, PERMEASE PROTEIN"/>
    <property type="match status" value="1"/>
</dbReference>
<keyword evidence="2 6" id="KW-0813">Transport</keyword>